<feature type="compositionally biased region" description="Polar residues" evidence="1">
    <location>
        <begin position="72"/>
        <end position="88"/>
    </location>
</feature>
<feature type="compositionally biased region" description="Polar residues" evidence="1">
    <location>
        <begin position="115"/>
        <end position="128"/>
    </location>
</feature>
<feature type="compositionally biased region" description="Low complexity" evidence="1">
    <location>
        <begin position="89"/>
        <end position="103"/>
    </location>
</feature>
<name>A0A165XQ75_9AGAM</name>
<dbReference type="EMBL" id="KV428335">
    <property type="protein sequence ID" value="KZT32426.1"/>
    <property type="molecule type" value="Genomic_DNA"/>
</dbReference>
<evidence type="ECO:0000313" key="3">
    <source>
        <dbReference type="Proteomes" id="UP000076798"/>
    </source>
</evidence>
<keyword evidence="3" id="KW-1185">Reference proteome</keyword>
<evidence type="ECO:0000256" key="1">
    <source>
        <dbReference type="SAM" id="MobiDB-lite"/>
    </source>
</evidence>
<proteinExistence type="predicted"/>
<reference evidence="2 3" key="1">
    <citation type="journal article" date="2016" name="Mol. Biol. Evol.">
        <title>Comparative Genomics of Early-Diverging Mushroom-Forming Fungi Provides Insights into the Origins of Lignocellulose Decay Capabilities.</title>
        <authorList>
            <person name="Nagy L.G."/>
            <person name="Riley R."/>
            <person name="Tritt A."/>
            <person name="Adam C."/>
            <person name="Daum C."/>
            <person name="Floudas D."/>
            <person name="Sun H."/>
            <person name="Yadav J.S."/>
            <person name="Pangilinan J."/>
            <person name="Larsson K.H."/>
            <person name="Matsuura K."/>
            <person name="Barry K."/>
            <person name="Labutti K."/>
            <person name="Kuo R."/>
            <person name="Ohm R.A."/>
            <person name="Bhattacharya S.S."/>
            <person name="Shirouzu T."/>
            <person name="Yoshinaga Y."/>
            <person name="Martin F.M."/>
            <person name="Grigoriev I.V."/>
            <person name="Hibbett D.S."/>
        </authorList>
    </citation>
    <scope>NUCLEOTIDE SEQUENCE [LARGE SCALE GENOMIC DNA]</scope>
    <source>
        <strain evidence="2 3">HHB10207 ss-3</strain>
    </source>
</reference>
<feature type="region of interest" description="Disordered" evidence="1">
    <location>
        <begin position="1"/>
        <end position="128"/>
    </location>
</feature>
<accession>A0A165XQ75</accession>
<organism evidence="2 3">
    <name type="scientific">Sistotremastrum suecicum HHB10207 ss-3</name>
    <dbReference type="NCBI Taxonomy" id="1314776"/>
    <lineage>
        <taxon>Eukaryota</taxon>
        <taxon>Fungi</taxon>
        <taxon>Dikarya</taxon>
        <taxon>Basidiomycota</taxon>
        <taxon>Agaricomycotina</taxon>
        <taxon>Agaricomycetes</taxon>
        <taxon>Sistotremastrales</taxon>
        <taxon>Sistotremastraceae</taxon>
        <taxon>Sistotremastrum</taxon>
    </lineage>
</organism>
<dbReference type="Proteomes" id="UP000076798">
    <property type="component" value="Unassembled WGS sequence"/>
</dbReference>
<evidence type="ECO:0000313" key="2">
    <source>
        <dbReference type="EMBL" id="KZT32426.1"/>
    </source>
</evidence>
<dbReference type="AlphaFoldDB" id="A0A165XQ75"/>
<protein>
    <submittedName>
        <fullName evidence="2">Uncharacterized protein</fullName>
    </submittedName>
</protein>
<sequence>MSAVNGSSARPRSRSSRKDVHDARQTLTSRPSSQLLVPSDRLMIPSSPEASSRKRRARSKSASHNIRRERSPNASSSKAQGKSRASNISRPQAGPSAGSSSRSTRLSLEQDDSEQFQLVSAPAASSSK</sequence>
<feature type="compositionally biased region" description="Polar residues" evidence="1">
    <location>
        <begin position="25"/>
        <end position="36"/>
    </location>
</feature>
<gene>
    <name evidence="2" type="ORF">SISSUDRAFT_542260</name>
</gene>
<feature type="compositionally biased region" description="Basic residues" evidence="1">
    <location>
        <begin position="53"/>
        <end position="65"/>
    </location>
</feature>